<dbReference type="Pfam" id="PF04069">
    <property type="entry name" value="OpuAC"/>
    <property type="match status" value="1"/>
</dbReference>
<dbReference type="GO" id="GO:0043190">
    <property type="term" value="C:ATP-binding cassette (ABC) transporter complex"/>
    <property type="evidence" value="ECO:0007669"/>
    <property type="project" value="InterPro"/>
</dbReference>
<dbReference type="AlphaFoldDB" id="A0A078MVC6"/>
<dbReference type="InterPro" id="IPR007210">
    <property type="entry name" value="ABC_Gly_betaine_transp_sub-bd"/>
</dbReference>
<evidence type="ECO:0000313" key="2">
    <source>
        <dbReference type="EMBL" id="CEA08796.1"/>
    </source>
</evidence>
<dbReference type="Gene3D" id="3.40.190.120">
    <property type="entry name" value="Osmoprotection protein (prox), domain 2"/>
    <property type="match status" value="1"/>
</dbReference>
<feature type="domain" description="ABC-type glycine betaine transport system substrate-binding" evidence="1">
    <location>
        <begin position="54"/>
        <end position="321"/>
    </location>
</feature>
<dbReference type="EMBL" id="LN483071">
    <property type="protein sequence ID" value="CEA08796.1"/>
    <property type="molecule type" value="Genomic_DNA"/>
</dbReference>
<dbReference type="CDD" id="cd13606">
    <property type="entry name" value="PBP2_ProX_like"/>
    <property type="match status" value="1"/>
</dbReference>
<sequence>MNNPFHRRSSRTRLRAGLGATGVLTAAALVLSGCGANDDPQAEETASSAPASGELVVGSADFPESQVIAEIYAGALNSAGITATTRPNIGSREIYYRALEDGSVQILPEYSGNLLLFADPEATAESAGEIMDALPEALEQESPDANIAVLEPAEAESKDAMVVTQATAEKYGLESIEDMAKVCDQLTIGAPTTFQERAYGLPGLLEKYGCEPGGFEAINDGGGEATLQALLTDRIQVADIYTTTPSIEENGLVVLEDPENNFIAQQVLPLVNLDAVNDQAREVLNNVSSMLTTEDLIELNQAVSGDRKEDPKTAAERWLKEKGLME</sequence>
<reference evidence="2" key="1">
    <citation type="submission" date="2014-07" db="EMBL/GenBank/DDBJ databases">
        <authorList>
            <person name="Urmite Genomes Urmite Genomes"/>
        </authorList>
    </citation>
    <scope>NUCLEOTIDE SEQUENCE</scope>
    <source>
        <strain evidence="2">11W110_air</strain>
    </source>
</reference>
<organism evidence="2">
    <name type="scientific">Arthrobacter saudimassiliensis</name>
    <dbReference type="NCBI Taxonomy" id="1461584"/>
    <lineage>
        <taxon>Bacteria</taxon>
        <taxon>Bacillati</taxon>
        <taxon>Actinomycetota</taxon>
        <taxon>Actinomycetes</taxon>
        <taxon>Micrococcales</taxon>
        <taxon>Micrococcaceae</taxon>
        <taxon>Arthrobacter</taxon>
    </lineage>
</organism>
<evidence type="ECO:0000259" key="1">
    <source>
        <dbReference type="Pfam" id="PF04069"/>
    </source>
</evidence>
<gene>
    <name evidence="2" type="primary">osmF_1</name>
    <name evidence="2" type="ORF">BN1051_02154</name>
</gene>
<name>A0A078MVC6_9MICC</name>
<accession>A0A078MVC6</accession>
<dbReference type="PATRIC" id="fig|1461584.3.peg.2129"/>
<protein>
    <submittedName>
        <fullName evidence="2">Putative osmoprotectant uptake system substrate-binding protein OsmF</fullName>
    </submittedName>
</protein>
<dbReference type="SMR" id="A0A078MVC6"/>
<dbReference type="Gene3D" id="3.40.190.10">
    <property type="entry name" value="Periplasmic binding protein-like II"/>
    <property type="match status" value="1"/>
</dbReference>
<dbReference type="PROSITE" id="PS51257">
    <property type="entry name" value="PROKAR_LIPOPROTEIN"/>
    <property type="match status" value="1"/>
</dbReference>
<dbReference type="GO" id="GO:0022857">
    <property type="term" value="F:transmembrane transporter activity"/>
    <property type="evidence" value="ECO:0007669"/>
    <property type="project" value="InterPro"/>
</dbReference>
<proteinExistence type="predicted"/>
<dbReference type="SUPFAM" id="SSF53850">
    <property type="entry name" value="Periplasmic binding protein-like II"/>
    <property type="match status" value="1"/>
</dbReference>